<evidence type="ECO:0000313" key="1">
    <source>
        <dbReference type="EMBL" id="UWP59238.1"/>
    </source>
</evidence>
<name>A0ABY5VI73_9FIRM</name>
<organism evidence="1 2">
    <name type="scientific">Ruminococcus gauvreauii</name>
    <dbReference type="NCBI Taxonomy" id="438033"/>
    <lineage>
        <taxon>Bacteria</taxon>
        <taxon>Bacillati</taxon>
        <taxon>Bacillota</taxon>
        <taxon>Clostridia</taxon>
        <taxon>Eubacteriales</taxon>
        <taxon>Oscillospiraceae</taxon>
        <taxon>Ruminococcus</taxon>
    </lineage>
</organism>
<dbReference type="RefSeq" id="WP_156887909.1">
    <property type="nucleotide sequence ID" value="NZ_CABLBR010000016.1"/>
</dbReference>
<protein>
    <submittedName>
        <fullName evidence="1">Uncharacterized protein</fullName>
    </submittedName>
</protein>
<evidence type="ECO:0000313" key="2">
    <source>
        <dbReference type="Proteomes" id="UP001060164"/>
    </source>
</evidence>
<proteinExistence type="predicted"/>
<accession>A0ABY5VI73</accession>
<dbReference type="EMBL" id="CP102290">
    <property type="protein sequence ID" value="UWP59238.1"/>
    <property type="molecule type" value="Genomic_DNA"/>
</dbReference>
<sequence>MTALSAVRSNCVAVPLLRSGLYLAGHGLKNKYPCGLLAFLRTWYTLETDKERN</sequence>
<reference evidence="1" key="1">
    <citation type="journal article" date="2022" name="Cell">
        <title>Design, construction, and in vivo augmentation of a complex gut microbiome.</title>
        <authorList>
            <person name="Cheng A.G."/>
            <person name="Ho P.Y."/>
            <person name="Aranda-Diaz A."/>
            <person name="Jain S."/>
            <person name="Yu F.B."/>
            <person name="Meng X."/>
            <person name="Wang M."/>
            <person name="Iakiviak M."/>
            <person name="Nagashima K."/>
            <person name="Zhao A."/>
            <person name="Murugkar P."/>
            <person name="Patil A."/>
            <person name="Atabakhsh K."/>
            <person name="Weakley A."/>
            <person name="Yan J."/>
            <person name="Brumbaugh A.R."/>
            <person name="Higginbottom S."/>
            <person name="Dimas A."/>
            <person name="Shiver A.L."/>
            <person name="Deutschbauer A."/>
            <person name="Neff N."/>
            <person name="Sonnenburg J.L."/>
            <person name="Huang K.C."/>
            <person name="Fischbach M.A."/>
        </authorList>
    </citation>
    <scope>NUCLEOTIDE SEQUENCE</scope>
    <source>
        <strain evidence="1">DSM 19829</strain>
    </source>
</reference>
<keyword evidence="2" id="KW-1185">Reference proteome</keyword>
<dbReference type="Proteomes" id="UP001060164">
    <property type="component" value="Chromosome"/>
</dbReference>
<gene>
    <name evidence="1" type="ORF">NQ502_18035</name>
</gene>